<dbReference type="SUPFAM" id="SSF160719">
    <property type="entry name" value="gpW/gp25-like"/>
    <property type="match status" value="1"/>
</dbReference>
<dbReference type="RefSeq" id="WP_289270915.1">
    <property type="nucleotide sequence ID" value="NZ_OX365700.1"/>
</dbReference>
<dbReference type="KEGG" id="nti:DNFV4_04026"/>
<dbReference type="Pfam" id="PF04965">
    <property type="entry name" value="GPW_gp25"/>
    <property type="match status" value="1"/>
</dbReference>
<sequence>MNLDFPFRCDAQGRSAAADDEKHVRDLIEQVLFTAPGERVNRPTFGSGLMQLVFAPNSDALAAATQVTVQGALQQWLGDLVQIEAVEVRHEDAMLHVTVHYVLPRTQQRRVAEFGRAV</sequence>
<organism evidence="2 3">
    <name type="scientific">Nitrospira tepida</name>
    <dbReference type="NCBI Taxonomy" id="2973512"/>
    <lineage>
        <taxon>Bacteria</taxon>
        <taxon>Pseudomonadati</taxon>
        <taxon>Nitrospirota</taxon>
        <taxon>Nitrospiria</taxon>
        <taxon>Nitrospirales</taxon>
        <taxon>Nitrospiraceae</taxon>
        <taxon>Nitrospira</taxon>
    </lineage>
</organism>
<name>A0AA86T7B8_9BACT</name>
<evidence type="ECO:0000259" key="1">
    <source>
        <dbReference type="Pfam" id="PF04965"/>
    </source>
</evidence>
<gene>
    <name evidence="2" type="ORF">DNFV4_04026</name>
</gene>
<feature type="domain" description="IraD/Gp25-like" evidence="1">
    <location>
        <begin position="19"/>
        <end position="107"/>
    </location>
</feature>
<dbReference type="EMBL" id="OX365700">
    <property type="protein sequence ID" value="CAI4033585.1"/>
    <property type="molecule type" value="Genomic_DNA"/>
</dbReference>
<protein>
    <recommendedName>
        <fullName evidence="1">IraD/Gp25-like domain-containing protein</fullName>
    </recommendedName>
</protein>
<accession>A0AA86T7B8</accession>
<keyword evidence="3" id="KW-1185">Reference proteome</keyword>
<proteinExistence type="predicted"/>
<dbReference type="Gene3D" id="3.10.450.40">
    <property type="match status" value="1"/>
</dbReference>
<dbReference type="AlphaFoldDB" id="A0AA86T7B8"/>
<dbReference type="InterPro" id="IPR007048">
    <property type="entry name" value="IraD/Gp25-like"/>
</dbReference>
<evidence type="ECO:0000313" key="3">
    <source>
        <dbReference type="Proteomes" id="UP001179121"/>
    </source>
</evidence>
<evidence type="ECO:0000313" key="2">
    <source>
        <dbReference type="EMBL" id="CAI4033585.1"/>
    </source>
</evidence>
<reference evidence="2" key="1">
    <citation type="submission" date="2022-10" db="EMBL/GenBank/DDBJ databases">
        <authorList>
            <person name="Koch H."/>
        </authorList>
    </citation>
    <scope>NUCLEOTIDE SEQUENCE</scope>
    <source>
        <strain evidence="2">DNF</strain>
    </source>
</reference>
<dbReference type="Proteomes" id="UP001179121">
    <property type="component" value="Chromosome"/>
</dbReference>